<dbReference type="InterPro" id="IPR039417">
    <property type="entry name" value="Peptidase_C1A_papain-like"/>
</dbReference>
<evidence type="ECO:0000256" key="6">
    <source>
        <dbReference type="ARBA" id="ARBA00023145"/>
    </source>
</evidence>
<evidence type="ECO:0000256" key="7">
    <source>
        <dbReference type="ARBA" id="ARBA00023157"/>
    </source>
</evidence>
<dbReference type="EMBL" id="JACSDZ010000010">
    <property type="protein sequence ID" value="KAF7394067.1"/>
    <property type="molecule type" value="Genomic_DNA"/>
</dbReference>
<dbReference type="Proteomes" id="UP000617340">
    <property type="component" value="Unassembled WGS sequence"/>
</dbReference>
<feature type="domain" description="Cathepsin propeptide inhibitor" evidence="12">
    <location>
        <begin position="600"/>
        <end position="657"/>
    </location>
</feature>
<dbReference type="PROSITE" id="PS00139">
    <property type="entry name" value="THIOL_PROTEASE_CYS"/>
    <property type="match status" value="1"/>
</dbReference>
<dbReference type="PROSITE" id="PS00640">
    <property type="entry name" value="THIOL_PROTEASE_ASN"/>
    <property type="match status" value="1"/>
</dbReference>
<feature type="signal peptide" evidence="9">
    <location>
        <begin position="1"/>
        <end position="23"/>
    </location>
</feature>
<dbReference type="GO" id="GO:0004869">
    <property type="term" value="F:cysteine-type endopeptidase inhibitor activity"/>
    <property type="evidence" value="ECO:0007669"/>
    <property type="project" value="InterPro"/>
</dbReference>
<dbReference type="PRINTS" id="PR00705">
    <property type="entry name" value="PAPAIN"/>
</dbReference>
<evidence type="ECO:0000259" key="12">
    <source>
        <dbReference type="SMART" id="SM00848"/>
    </source>
</evidence>
<dbReference type="GO" id="GO:0008234">
    <property type="term" value="F:cysteine-type peptidase activity"/>
    <property type="evidence" value="ECO:0007669"/>
    <property type="project" value="UniProtKB-KW"/>
</dbReference>
<evidence type="ECO:0000256" key="9">
    <source>
        <dbReference type="SAM" id="SignalP"/>
    </source>
</evidence>
<dbReference type="SMART" id="SM00043">
    <property type="entry name" value="CY"/>
    <property type="match status" value="2"/>
</dbReference>
<evidence type="ECO:0000256" key="5">
    <source>
        <dbReference type="ARBA" id="ARBA00022807"/>
    </source>
</evidence>
<keyword evidence="3 9" id="KW-0732">Signal</keyword>
<keyword evidence="2" id="KW-0645">Protease</keyword>
<keyword evidence="14" id="KW-1185">Reference proteome</keyword>
<gene>
    <name evidence="13" type="ORF">HZH68_010886</name>
</gene>
<sequence length="905" mass="103083">MASLRFSITKFIFCCNLFFLVFSNPTNISLQSVNDSLIQSALHSLNENSPTHHTYTGGQLINAEKLEELSHVIYRLTFNLNPVCKEIVISCPTEACTINLKQDEFGNVEVQSDSIQCTYLYPQSSQDNAMPEQNKEINHENHDFIENLNKQIIQNGTIASDHEMKSTRDQNDPQIIAVKTSDSNYCPGCPYDLNPDLPGFTAFNRQIEKQMDEILSNNFKHIVIDIVKATRVVPPSSNIIQYQLLVKVGESSCLKNVLTSSSDCTLQSNVPFKTCLVTFEEQPWQHDSRKITKNNCTTISNNEFSIAQNLINESYIIAKDNNQQQKDNAYEGLKSVLIDDFTRTSNFNTQKNEEPLVTEHPFVKLFVNKSNDEENLQSFTDKIKEFEEFLEDFDLPVKTNDNDNNQQSLVNEKEIILEEISVHNKDEKFNSQNNIIDSNLSFNKKKRSYSPALYDIVTRKKRALVGAPSDRNVSDPEIVQYANLGVTKLSQNLESTNEPILVEITEASAQVVSGMLYKIKVKLGVSDCPKGTKENCQLKEGSDLKECLFTIWSQPWLDKGSPDIKITCDHDARRKRSLKGANYIQKMLVQADNMKHERMFQDFIVNFNKNYLSDKEKKYRFKIFQKNLKIIERLQTYEQGTGEYGVTMFADLTSEEFKKQYLGLRPDLRVENQIPIPQAKIPDIELPIEFDWRNYNAVTPVKDQGQCGSCWAFSVTGNVEGQYAIKHGKLLSLSEQELVDCDKLDDACNGGLPDNAYRAIENLGGLELESDYPYIGKDEKCYINQRKIKVEVVSAVNITSNETKMAQWLVQNGPISIGINANAMQFYMGGISHPFKFLCNPYNLDHGVLIVGYGIRKYPLFKKELPYWIIKNSWGPQWGEQGYYRVYRGDGTCGLNQMATSAVVE</sequence>
<dbReference type="Pfam" id="PF00031">
    <property type="entry name" value="Cystatin"/>
    <property type="match status" value="1"/>
</dbReference>
<comment type="similarity">
    <text evidence="1">Belongs to the peptidase C1 family.</text>
</comment>
<dbReference type="PROSITE" id="PS00639">
    <property type="entry name" value="THIOL_PROTEASE_HIS"/>
    <property type="match status" value="1"/>
</dbReference>
<comment type="caution">
    <text evidence="13">The sequence shown here is derived from an EMBL/GenBank/DDBJ whole genome shotgun (WGS) entry which is preliminary data.</text>
</comment>
<dbReference type="SMART" id="SM00848">
    <property type="entry name" value="Inhibitor_I29"/>
    <property type="match status" value="1"/>
</dbReference>
<evidence type="ECO:0000313" key="13">
    <source>
        <dbReference type="EMBL" id="KAF7394067.1"/>
    </source>
</evidence>
<dbReference type="InterPro" id="IPR013128">
    <property type="entry name" value="Peptidase_C1A"/>
</dbReference>
<evidence type="ECO:0000256" key="4">
    <source>
        <dbReference type="ARBA" id="ARBA00022801"/>
    </source>
</evidence>
<dbReference type="GO" id="GO:0006508">
    <property type="term" value="P:proteolysis"/>
    <property type="evidence" value="ECO:0007669"/>
    <property type="project" value="UniProtKB-KW"/>
</dbReference>
<dbReference type="InterPro" id="IPR013201">
    <property type="entry name" value="Prot_inhib_I29"/>
</dbReference>
<evidence type="ECO:0000313" key="14">
    <source>
        <dbReference type="Proteomes" id="UP000617340"/>
    </source>
</evidence>
<evidence type="ECO:0000256" key="1">
    <source>
        <dbReference type="ARBA" id="ARBA00008455"/>
    </source>
</evidence>
<feature type="domain" description="Peptidase C1A papain C-terminal" evidence="11">
    <location>
        <begin position="686"/>
        <end position="903"/>
    </location>
</feature>
<dbReference type="InterPro" id="IPR038765">
    <property type="entry name" value="Papain-like_cys_pep_sf"/>
</dbReference>
<dbReference type="InterPro" id="IPR025660">
    <property type="entry name" value="Pept_his_AS"/>
</dbReference>
<dbReference type="Gene3D" id="3.10.450.10">
    <property type="match status" value="2"/>
</dbReference>
<evidence type="ECO:0000256" key="3">
    <source>
        <dbReference type="ARBA" id="ARBA00022729"/>
    </source>
</evidence>
<dbReference type="FunFam" id="3.90.70.10:FF:000130">
    <property type="entry name" value="Cysteine proteinase 1"/>
    <property type="match status" value="1"/>
</dbReference>
<organism evidence="13 14">
    <name type="scientific">Vespula germanica</name>
    <name type="common">German yellow jacket</name>
    <name type="synonym">Paravespula germanica</name>
    <dbReference type="NCBI Taxonomy" id="30212"/>
    <lineage>
        <taxon>Eukaryota</taxon>
        <taxon>Metazoa</taxon>
        <taxon>Ecdysozoa</taxon>
        <taxon>Arthropoda</taxon>
        <taxon>Hexapoda</taxon>
        <taxon>Insecta</taxon>
        <taxon>Pterygota</taxon>
        <taxon>Neoptera</taxon>
        <taxon>Endopterygota</taxon>
        <taxon>Hymenoptera</taxon>
        <taxon>Apocrita</taxon>
        <taxon>Aculeata</taxon>
        <taxon>Vespoidea</taxon>
        <taxon>Vespidae</taxon>
        <taxon>Vespinae</taxon>
        <taxon>Vespula</taxon>
    </lineage>
</organism>
<evidence type="ECO:0000256" key="2">
    <source>
        <dbReference type="ARBA" id="ARBA00022670"/>
    </source>
</evidence>
<dbReference type="SMART" id="SM00645">
    <property type="entry name" value="Pept_C1"/>
    <property type="match status" value="1"/>
</dbReference>
<dbReference type="Pfam" id="PF00112">
    <property type="entry name" value="Peptidase_C1"/>
    <property type="match status" value="1"/>
</dbReference>
<dbReference type="SUPFAM" id="SSF54403">
    <property type="entry name" value="Cystatin/monellin"/>
    <property type="match status" value="2"/>
</dbReference>
<keyword evidence="6" id="KW-0865">Zymogen</keyword>
<dbReference type="AlphaFoldDB" id="A0A834N2M1"/>
<dbReference type="InterPro" id="IPR000668">
    <property type="entry name" value="Peptidase_C1A_C"/>
</dbReference>
<dbReference type="Pfam" id="PF08246">
    <property type="entry name" value="Inhibitor_I29"/>
    <property type="match status" value="1"/>
</dbReference>
<keyword evidence="4" id="KW-0378">Hydrolase</keyword>
<feature type="chain" id="PRO_5032295564" description="Cysteine proteinase" evidence="9">
    <location>
        <begin position="24"/>
        <end position="905"/>
    </location>
</feature>
<name>A0A834N2M1_VESGE</name>
<protein>
    <recommendedName>
        <fullName evidence="15">Cysteine proteinase</fullName>
    </recommendedName>
</protein>
<dbReference type="InterPro" id="IPR025661">
    <property type="entry name" value="Pept_asp_AS"/>
</dbReference>
<evidence type="ECO:0008006" key="15">
    <source>
        <dbReference type="Google" id="ProtNLM"/>
    </source>
</evidence>
<dbReference type="Gene3D" id="3.90.70.10">
    <property type="entry name" value="Cysteine proteinases"/>
    <property type="match status" value="1"/>
</dbReference>
<evidence type="ECO:0000259" key="11">
    <source>
        <dbReference type="SMART" id="SM00645"/>
    </source>
</evidence>
<evidence type="ECO:0000259" key="10">
    <source>
        <dbReference type="SMART" id="SM00043"/>
    </source>
</evidence>
<dbReference type="SUPFAM" id="SSF54001">
    <property type="entry name" value="Cysteine proteinases"/>
    <property type="match status" value="1"/>
</dbReference>
<keyword evidence="7" id="KW-1015">Disulfide bond</keyword>
<dbReference type="InterPro" id="IPR000010">
    <property type="entry name" value="Cystatin_dom"/>
</dbReference>
<feature type="domain" description="Cystatin" evidence="10">
    <location>
        <begin position="185"/>
        <end position="297"/>
    </location>
</feature>
<evidence type="ECO:0000256" key="8">
    <source>
        <dbReference type="ARBA" id="ARBA00023180"/>
    </source>
</evidence>
<keyword evidence="5" id="KW-0788">Thiol protease</keyword>
<keyword evidence="8" id="KW-0325">Glycoprotein</keyword>
<dbReference type="InterPro" id="IPR046350">
    <property type="entry name" value="Cystatin_sf"/>
</dbReference>
<dbReference type="PANTHER" id="PTHR12411">
    <property type="entry name" value="CYSTEINE PROTEASE FAMILY C1-RELATED"/>
    <property type="match status" value="1"/>
</dbReference>
<accession>A0A834N2M1</accession>
<feature type="domain" description="Cystatin" evidence="10">
    <location>
        <begin position="463"/>
        <end position="569"/>
    </location>
</feature>
<dbReference type="InterPro" id="IPR000169">
    <property type="entry name" value="Pept_cys_AS"/>
</dbReference>
<proteinExistence type="inferred from homology"/>
<reference evidence="13" key="1">
    <citation type="journal article" date="2020" name="G3 (Bethesda)">
        <title>High-Quality Assemblies for Three Invasive Social Wasps from the &lt;i&gt;Vespula&lt;/i&gt; Genus.</title>
        <authorList>
            <person name="Harrop T.W.R."/>
            <person name="Guhlin J."/>
            <person name="McLaughlin G.M."/>
            <person name="Permina E."/>
            <person name="Stockwell P."/>
            <person name="Gilligan J."/>
            <person name="Le Lec M.F."/>
            <person name="Gruber M.A.M."/>
            <person name="Quinn O."/>
            <person name="Lovegrove M."/>
            <person name="Duncan E.J."/>
            <person name="Remnant E.J."/>
            <person name="Van Eeckhoven J."/>
            <person name="Graham B."/>
            <person name="Knapp R.A."/>
            <person name="Langford K.W."/>
            <person name="Kronenberg Z."/>
            <person name="Press M.O."/>
            <person name="Eacker S.M."/>
            <person name="Wilson-Rankin E.E."/>
            <person name="Purcell J."/>
            <person name="Lester P.J."/>
            <person name="Dearden P.K."/>
        </authorList>
    </citation>
    <scope>NUCLEOTIDE SEQUENCE</scope>
    <source>
        <strain evidence="13">Linc-1</strain>
    </source>
</reference>
<dbReference type="CDD" id="cd00042">
    <property type="entry name" value="CY"/>
    <property type="match status" value="1"/>
</dbReference>
<dbReference type="CDD" id="cd02248">
    <property type="entry name" value="Peptidase_C1A"/>
    <property type="match status" value="1"/>
</dbReference>